<feature type="region of interest" description="Disordered" evidence="1">
    <location>
        <begin position="180"/>
        <end position="334"/>
    </location>
</feature>
<name>A0A9N7NNB2_STRHE</name>
<dbReference type="Proteomes" id="UP001153555">
    <property type="component" value="Unassembled WGS sequence"/>
</dbReference>
<accession>A0A9N7NNB2</accession>
<comment type="caution">
    <text evidence="3">The sequence shown here is derived from an EMBL/GenBank/DDBJ whole genome shotgun (WGS) entry which is preliminary data.</text>
</comment>
<feature type="domain" description="Neprosin PEP catalytic" evidence="2">
    <location>
        <begin position="1"/>
        <end position="202"/>
    </location>
</feature>
<feature type="compositionally biased region" description="Basic residues" evidence="1">
    <location>
        <begin position="263"/>
        <end position="282"/>
    </location>
</feature>
<organism evidence="3 4">
    <name type="scientific">Striga hermonthica</name>
    <name type="common">Purple witchweed</name>
    <name type="synonym">Buchnera hermonthica</name>
    <dbReference type="NCBI Taxonomy" id="68872"/>
    <lineage>
        <taxon>Eukaryota</taxon>
        <taxon>Viridiplantae</taxon>
        <taxon>Streptophyta</taxon>
        <taxon>Embryophyta</taxon>
        <taxon>Tracheophyta</taxon>
        <taxon>Spermatophyta</taxon>
        <taxon>Magnoliopsida</taxon>
        <taxon>eudicotyledons</taxon>
        <taxon>Gunneridae</taxon>
        <taxon>Pentapetalae</taxon>
        <taxon>asterids</taxon>
        <taxon>lamiids</taxon>
        <taxon>Lamiales</taxon>
        <taxon>Orobanchaceae</taxon>
        <taxon>Buchnereae</taxon>
        <taxon>Striga</taxon>
    </lineage>
</organism>
<evidence type="ECO:0000259" key="2">
    <source>
        <dbReference type="PROSITE" id="PS52045"/>
    </source>
</evidence>
<sequence>MVSSLHYLTHLHNFQQVRYGDEYPKFFIYWTADAYQGTGCYNLECSGFVQTSQNIVPGAAIRQYSTYNGPQYNITLSVEKSPKDGHWWLKYNEDEVGYWPKEIFTNELKDHAKDVEFGGEIVDSRSSRAHTTTQMGSGHFPDEGYGKAAYIRNIEVLDENYEIAPATELEYVPPEKPNCYWAGSGSPSETWDTKSTPEESLSPKKPTPPLPTGLAKSGPTHRDTPKSQFSPKPKLHKAPRRRIIEPTNTTSNSVPTTNAPGSRARKGREHIRRRSISSRFGRKLRDAEAAPDPFLQHLTSPKTPRSNTTPQWTTKSNSGGTTPPNQSTGAAPNLCTEATGLQHRRTTIPSPNHRTGQARIWAKNSQFRIKADERGPSG</sequence>
<dbReference type="EMBL" id="CACSLK010027837">
    <property type="protein sequence ID" value="CAA0833119.1"/>
    <property type="molecule type" value="Genomic_DNA"/>
</dbReference>
<gene>
    <name evidence="3" type="ORF">SHERM_28393</name>
</gene>
<dbReference type="InterPro" id="IPR004314">
    <property type="entry name" value="Neprosin"/>
</dbReference>
<keyword evidence="4" id="KW-1185">Reference proteome</keyword>
<proteinExistence type="predicted"/>
<evidence type="ECO:0000313" key="3">
    <source>
        <dbReference type="EMBL" id="CAA0833119.1"/>
    </source>
</evidence>
<protein>
    <recommendedName>
        <fullName evidence="2">Neprosin PEP catalytic domain-containing protein</fullName>
    </recommendedName>
</protein>
<dbReference type="PROSITE" id="PS52045">
    <property type="entry name" value="NEPROSIN_PEP_CD"/>
    <property type="match status" value="1"/>
</dbReference>
<feature type="compositionally biased region" description="Low complexity" evidence="1">
    <location>
        <begin position="246"/>
        <end position="258"/>
    </location>
</feature>
<dbReference type="PANTHER" id="PTHR31589">
    <property type="entry name" value="PROTEIN, PUTATIVE (DUF239)-RELATED-RELATED"/>
    <property type="match status" value="1"/>
</dbReference>
<dbReference type="InterPro" id="IPR053168">
    <property type="entry name" value="Glutamic_endopeptidase"/>
</dbReference>
<dbReference type="Pfam" id="PF03080">
    <property type="entry name" value="Neprosin"/>
    <property type="match status" value="1"/>
</dbReference>
<reference evidence="3" key="1">
    <citation type="submission" date="2019-12" db="EMBL/GenBank/DDBJ databases">
        <authorList>
            <person name="Scholes J."/>
        </authorList>
    </citation>
    <scope>NUCLEOTIDE SEQUENCE</scope>
</reference>
<dbReference type="OrthoDB" id="1858978at2759"/>
<feature type="compositionally biased region" description="Polar residues" evidence="1">
    <location>
        <begin position="297"/>
        <end position="330"/>
    </location>
</feature>
<dbReference type="PANTHER" id="PTHR31589:SF110">
    <property type="entry name" value="PROTEIN, PUTATIVE (DUF239)-RELATED"/>
    <property type="match status" value="1"/>
</dbReference>
<dbReference type="Gene3D" id="3.90.1320.10">
    <property type="entry name" value="Outer-capsid protein sigma 3, large lobe"/>
    <property type="match status" value="1"/>
</dbReference>
<dbReference type="AlphaFoldDB" id="A0A9N7NNB2"/>
<evidence type="ECO:0000256" key="1">
    <source>
        <dbReference type="SAM" id="MobiDB-lite"/>
    </source>
</evidence>
<evidence type="ECO:0000313" key="4">
    <source>
        <dbReference type="Proteomes" id="UP001153555"/>
    </source>
</evidence>